<name>A0A2N7W0D6_9BURK</name>
<accession>A0A2N7W0D6</accession>
<protein>
    <recommendedName>
        <fullName evidence="5">Periplasmic heavy metal sensor</fullName>
    </recommendedName>
</protein>
<evidence type="ECO:0008006" key="5">
    <source>
        <dbReference type="Google" id="ProtNLM"/>
    </source>
</evidence>
<feature type="chain" id="PRO_5014912046" description="Periplasmic heavy metal sensor" evidence="2">
    <location>
        <begin position="31"/>
        <end position="189"/>
    </location>
</feature>
<dbReference type="Proteomes" id="UP000235347">
    <property type="component" value="Unassembled WGS sequence"/>
</dbReference>
<evidence type="ECO:0000313" key="3">
    <source>
        <dbReference type="EMBL" id="PMS22867.1"/>
    </source>
</evidence>
<evidence type="ECO:0000313" key="4">
    <source>
        <dbReference type="Proteomes" id="UP000235347"/>
    </source>
</evidence>
<sequence>MNALSPTTRSPLRFVTAAAAALALSLGAYAAGTQSGPGPDAGPAAGWHHHGGFMMEKQLADLHTRLKLTRDQDKLWQSALDTMKRDRAAARVDREKIQAQLKTMMQQPILDMNALHAAHMQTQQDGARLREETATAWLAAYNALDDQQKTMVSDMFKQRFSRMESIREHMHKRWEQRQGAASEAAPANQ</sequence>
<comment type="caution">
    <text evidence="3">The sequence shown here is derived from an EMBL/GenBank/DDBJ whole genome shotgun (WGS) entry which is preliminary data.</text>
</comment>
<dbReference type="Gene3D" id="1.20.120.1490">
    <property type="match status" value="1"/>
</dbReference>
<reference evidence="3 4" key="1">
    <citation type="submission" date="2018-01" db="EMBL/GenBank/DDBJ databases">
        <title>Whole genome analyses suggest that Burkholderia sensu lato contains two further novel genera in the rhizoxinica-symbiotica group Mycetohabitans gen. nov., and Trinickia gen. nov.: implications for the evolution of diazotrophy and nodulation in the Burkholderiaceae.</title>
        <authorList>
            <person name="Estrada-de los Santos P."/>
            <person name="Palmer M."/>
            <person name="Chavez-Ramirez B."/>
            <person name="Beukes C."/>
            <person name="Steenkamp E.T."/>
            <person name="Hirsch A.M."/>
            <person name="Manyaka P."/>
            <person name="Maluk M."/>
            <person name="Lafos M."/>
            <person name="Crook M."/>
            <person name="Gross E."/>
            <person name="Simon M.F."/>
            <person name="Bueno dos Reis Junior F."/>
            <person name="Poole P.S."/>
            <person name="Venter S.N."/>
            <person name="James E.K."/>
        </authorList>
    </citation>
    <scope>NUCLEOTIDE SEQUENCE [LARGE SCALE GENOMIC DNA]</scope>
    <source>
        <strain evidence="3 4">GP25-8</strain>
    </source>
</reference>
<dbReference type="EMBL" id="PNYB01000013">
    <property type="protein sequence ID" value="PMS22867.1"/>
    <property type="molecule type" value="Genomic_DNA"/>
</dbReference>
<evidence type="ECO:0000256" key="1">
    <source>
        <dbReference type="SAM" id="MobiDB-lite"/>
    </source>
</evidence>
<evidence type="ECO:0000256" key="2">
    <source>
        <dbReference type="SAM" id="SignalP"/>
    </source>
</evidence>
<proteinExistence type="predicted"/>
<feature type="signal peptide" evidence="2">
    <location>
        <begin position="1"/>
        <end position="30"/>
    </location>
</feature>
<dbReference type="AlphaFoldDB" id="A0A2N7W0D6"/>
<keyword evidence="4" id="KW-1185">Reference proteome</keyword>
<keyword evidence="2" id="KW-0732">Signal</keyword>
<dbReference type="RefSeq" id="WP_102610899.1">
    <property type="nucleotide sequence ID" value="NZ_CADIKD010000009.1"/>
</dbReference>
<organism evidence="3 4">
    <name type="scientific">Trinickia soli</name>
    <dbReference type="NCBI Taxonomy" id="380675"/>
    <lineage>
        <taxon>Bacteria</taxon>
        <taxon>Pseudomonadati</taxon>
        <taxon>Pseudomonadota</taxon>
        <taxon>Betaproteobacteria</taxon>
        <taxon>Burkholderiales</taxon>
        <taxon>Burkholderiaceae</taxon>
        <taxon>Trinickia</taxon>
    </lineage>
</organism>
<feature type="region of interest" description="Disordered" evidence="1">
    <location>
        <begin position="170"/>
        <end position="189"/>
    </location>
</feature>
<gene>
    <name evidence="3" type="ORF">C0Z19_16445</name>
</gene>